<reference evidence="2 3" key="1">
    <citation type="submission" date="2023-01" db="EMBL/GenBank/DDBJ databases">
        <authorList>
            <person name="Kreplak J."/>
        </authorList>
    </citation>
    <scope>NUCLEOTIDE SEQUENCE [LARGE SCALE GENOMIC DNA]</scope>
</reference>
<evidence type="ECO:0000259" key="1">
    <source>
        <dbReference type="Pfam" id="PF20073"/>
    </source>
</evidence>
<accession>A0AAV0YP01</accession>
<proteinExistence type="predicted"/>
<dbReference type="Pfam" id="PF20073">
    <property type="entry name" value="DUF6469"/>
    <property type="match status" value="1"/>
</dbReference>
<keyword evidence="3" id="KW-1185">Reference proteome</keyword>
<dbReference type="EMBL" id="OX451736">
    <property type="protein sequence ID" value="CAI8586125.1"/>
    <property type="molecule type" value="Genomic_DNA"/>
</dbReference>
<evidence type="ECO:0000313" key="2">
    <source>
        <dbReference type="EMBL" id="CAI8586125.1"/>
    </source>
</evidence>
<organism evidence="2 3">
    <name type="scientific">Vicia faba</name>
    <name type="common">Broad bean</name>
    <name type="synonym">Faba vulgaris</name>
    <dbReference type="NCBI Taxonomy" id="3906"/>
    <lineage>
        <taxon>Eukaryota</taxon>
        <taxon>Viridiplantae</taxon>
        <taxon>Streptophyta</taxon>
        <taxon>Embryophyta</taxon>
        <taxon>Tracheophyta</taxon>
        <taxon>Spermatophyta</taxon>
        <taxon>Magnoliopsida</taxon>
        <taxon>eudicotyledons</taxon>
        <taxon>Gunneridae</taxon>
        <taxon>Pentapetalae</taxon>
        <taxon>rosids</taxon>
        <taxon>fabids</taxon>
        <taxon>Fabales</taxon>
        <taxon>Fabaceae</taxon>
        <taxon>Papilionoideae</taxon>
        <taxon>50 kb inversion clade</taxon>
        <taxon>NPAAA clade</taxon>
        <taxon>Hologalegina</taxon>
        <taxon>IRL clade</taxon>
        <taxon>Fabeae</taxon>
        <taxon>Vicia</taxon>
    </lineage>
</organism>
<sequence>MKTTSNARGDDLKPLRLLDVVLSWPLEDVLNENLYEDKVLKIPETFESATDYKNSFIPLLFEETRADLSPSLSAVSRAPFCEIKEVVSSQQLKLPKAPKEFKQFRHIIQLKSTTDTGEDGENYEPGNGDLIVFTNIRPKSLDDLNTLKSPYHIAYVVHAKDRYDRISVLSSKCMKMFIENEFRNNNEQKLYALHLINITTNIRTSDTLNSPHRATETKVVKHEEVFFFISLSWKWFL</sequence>
<feature type="domain" description="DUF6469" evidence="1">
    <location>
        <begin position="121"/>
        <end position="208"/>
    </location>
</feature>
<protein>
    <recommendedName>
        <fullName evidence="1">DUF6469 domain-containing protein</fullName>
    </recommendedName>
</protein>
<evidence type="ECO:0000313" key="3">
    <source>
        <dbReference type="Proteomes" id="UP001157006"/>
    </source>
</evidence>
<gene>
    <name evidence="2" type="ORF">VFH_I239680</name>
</gene>
<dbReference type="AlphaFoldDB" id="A0AAV0YP01"/>
<dbReference type="Proteomes" id="UP001157006">
    <property type="component" value="Chromosome 1L"/>
</dbReference>
<name>A0AAV0YP01_VICFA</name>
<dbReference type="InterPro" id="IPR045529">
    <property type="entry name" value="DUF6469"/>
</dbReference>